<dbReference type="EMBL" id="JASBWU010000005">
    <property type="protein sequence ID" value="KAJ9121451.1"/>
    <property type="molecule type" value="Genomic_DNA"/>
</dbReference>
<organism evidence="1 2">
    <name type="scientific">Naganishia vaughanmartiniae</name>
    <dbReference type="NCBI Taxonomy" id="1424756"/>
    <lineage>
        <taxon>Eukaryota</taxon>
        <taxon>Fungi</taxon>
        <taxon>Dikarya</taxon>
        <taxon>Basidiomycota</taxon>
        <taxon>Agaricomycotina</taxon>
        <taxon>Tremellomycetes</taxon>
        <taxon>Filobasidiales</taxon>
        <taxon>Filobasidiaceae</taxon>
        <taxon>Naganishia</taxon>
    </lineage>
</organism>
<gene>
    <name evidence="1" type="ORF">QFC22_002067</name>
</gene>
<accession>A0ACC2XEI3</accession>
<reference evidence="1" key="1">
    <citation type="submission" date="2023-04" db="EMBL/GenBank/DDBJ databases">
        <title>Draft Genome sequencing of Naganishia species isolated from polar environments using Oxford Nanopore Technology.</title>
        <authorList>
            <person name="Leo P."/>
            <person name="Venkateswaran K."/>
        </authorList>
    </citation>
    <scope>NUCLEOTIDE SEQUENCE</scope>
    <source>
        <strain evidence="1">MNA-CCFEE 5425</strain>
    </source>
</reference>
<sequence>MIDKDKAELKSTKAVWGPDFLVRLCQFHVIQAIRRWVVEHRVLLDGSSSESESDAENEEVETAQHEKPYLPRTAMSELLQLFRCLQRVRNGGQEWKDAVDRFAEGVRDLCVSFKLPEEDSKKIIDYFEKNWFKPNP</sequence>
<dbReference type="Proteomes" id="UP001243375">
    <property type="component" value="Unassembled WGS sequence"/>
</dbReference>
<comment type="caution">
    <text evidence="1">The sequence shown here is derived from an EMBL/GenBank/DDBJ whole genome shotgun (WGS) entry which is preliminary data.</text>
</comment>
<keyword evidence="2" id="KW-1185">Reference proteome</keyword>
<name>A0ACC2XEI3_9TREE</name>
<protein>
    <submittedName>
        <fullName evidence="1">Uncharacterized protein</fullName>
    </submittedName>
</protein>
<proteinExistence type="predicted"/>
<evidence type="ECO:0000313" key="2">
    <source>
        <dbReference type="Proteomes" id="UP001243375"/>
    </source>
</evidence>
<evidence type="ECO:0000313" key="1">
    <source>
        <dbReference type="EMBL" id="KAJ9121451.1"/>
    </source>
</evidence>